<dbReference type="EMBL" id="JBHTJA010000127">
    <property type="protein sequence ID" value="MFD0905313.1"/>
    <property type="molecule type" value="Genomic_DNA"/>
</dbReference>
<organism evidence="2 3">
    <name type="scientific">Actinomadura sediminis</name>
    <dbReference type="NCBI Taxonomy" id="1038904"/>
    <lineage>
        <taxon>Bacteria</taxon>
        <taxon>Bacillati</taxon>
        <taxon>Actinomycetota</taxon>
        <taxon>Actinomycetes</taxon>
        <taxon>Streptosporangiales</taxon>
        <taxon>Thermomonosporaceae</taxon>
        <taxon>Actinomadura</taxon>
    </lineage>
</organism>
<evidence type="ECO:0008006" key="4">
    <source>
        <dbReference type="Google" id="ProtNLM"/>
    </source>
</evidence>
<dbReference type="RefSeq" id="WP_378306097.1">
    <property type="nucleotide sequence ID" value="NZ_JBHTJA010000127.1"/>
</dbReference>
<dbReference type="Gene3D" id="2.60.120.200">
    <property type="match status" value="1"/>
</dbReference>
<keyword evidence="3" id="KW-1185">Reference proteome</keyword>
<dbReference type="SUPFAM" id="SSF49899">
    <property type="entry name" value="Concanavalin A-like lectins/glucanases"/>
    <property type="match status" value="1"/>
</dbReference>
<sequence length="296" mass="31245">MGVLPNSAGFGNGVFRMHLRAVGVLASGVLAVSALAAPASADEMPARYAGWSMDDAAGPVARAVEGTGVANPDADLRFTPGVRFGEPGNLGIGTDRAVRLNGRHQFGQVRPLVDTSERFMFATWVKLASLDGDQVAVSQAAADGGVFELGWIGSRWTFRHRAADGGVVASVKRDMAVAADGSPWTEHWVSLMGGYDPDTGEIWLRTQADGSYDVCVPGEPWNCHSAPLMPEEIAVAPTGWTASPGDGPLLFGVTSSGGARHSYWNGWLDDSQLWPLTYTDRSILRAVYGDTVGTAP</sequence>
<feature type="chain" id="PRO_5046518662" description="LamG domain-containing protein" evidence="1">
    <location>
        <begin position="37"/>
        <end position="296"/>
    </location>
</feature>
<evidence type="ECO:0000313" key="3">
    <source>
        <dbReference type="Proteomes" id="UP001596972"/>
    </source>
</evidence>
<protein>
    <recommendedName>
        <fullName evidence="4">LamG domain-containing protein</fullName>
    </recommendedName>
</protein>
<accession>A0ABW3EXW7</accession>
<comment type="caution">
    <text evidence="2">The sequence shown here is derived from an EMBL/GenBank/DDBJ whole genome shotgun (WGS) entry which is preliminary data.</text>
</comment>
<proteinExistence type="predicted"/>
<reference evidence="3" key="1">
    <citation type="journal article" date="2019" name="Int. J. Syst. Evol. Microbiol.">
        <title>The Global Catalogue of Microorganisms (GCM) 10K type strain sequencing project: providing services to taxonomists for standard genome sequencing and annotation.</title>
        <authorList>
            <consortium name="The Broad Institute Genomics Platform"/>
            <consortium name="The Broad Institute Genome Sequencing Center for Infectious Disease"/>
            <person name="Wu L."/>
            <person name="Ma J."/>
        </authorList>
    </citation>
    <scope>NUCLEOTIDE SEQUENCE [LARGE SCALE GENOMIC DNA]</scope>
    <source>
        <strain evidence="3">JCM 31202</strain>
    </source>
</reference>
<evidence type="ECO:0000313" key="2">
    <source>
        <dbReference type="EMBL" id="MFD0905313.1"/>
    </source>
</evidence>
<dbReference type="Proteomes" id="UP001596972">
    <property type="component" value="Unassembled WGS sequence"/>
</dbReference>
<gene>
    <name evidence="2" type="ORF">ACFQ11_33405</name>
</gene>
<keyword evidence="1" id="KW-0732">Signal</keyword>
<dbReference type="InterPro" id="IPR013320">
    <property type="entry name" value="ConA-like_dom_sf"/>
</dbReference>
<feature type="signal peptide" evidence="1">
    <location>
        <begin position="1"/>
        <end position="36"/>
    </location>
</feature>
<name>A0ABW3EXW7_9ACTN</name>
<evidence type="ECO:0000256" key="1">
    <source>
        <dbReference type="SAM" id="SignalP"/>
    </source>
</evidence>